<keyword evidence="1" id="KW-0472">Membrane</keyword>
<evidence type="ECO:0008006" key="3">
    <source>
        <dbReference type="Google" id="ProtNLM"/>
    </source>
</evidence>
<dbReference type="EMBL" id="MN738929">
    <property type="protein sequence ID" value="QHT32005.1"/>
    <property type="molecule type" value="Genomic_DNA"/>
</dbReference>
<reference evidence="2" key="1">
    <citation type="journal article" date="2020" name="Nature">
        <title>Giant virus diversity and host interactions through global metagenomics.</title>
        <authorList>
            <person name="Schulz F."/>
            <person name="Roux S."/>
            <person name="Paez-Espino D."/>
            <person name="Jungbluth S."/>
            <person name="Walsh D.A."/>
            <person name="Denef V.J."/>
            <person name="McMahon K.D."/>
            <person name="Konstantinidis K.T."/>
            <person name="Eloe-Fadrosh E.A."/>
            <person name="Kyrpides N.C."/>
            <person name="Woyke T."/>
        </authorList>
    </citation>
    <scope>NUCLEOTIDE SEQUENCE</scope>
    <source>
        <strain evidence="2">GVMAG-M-3300009159-65</strain>
    </source>
</reference>
<proteinExistence type="predicted"/>
<protein>
    <recommendedName>
        <fullName evidence="3">PI-PLC Y-box domain-containing protein</fullName>
    </recommendedName>
</protein>
<dbReference type="Gene3D" id="3.20.20.190">
    <property type="entry name" value="Phosphatidylinositol (PI) phosphodiesterase"/>
    <property type="match status" value="1"/>
</dbReference>
<keyword evidence="1" id="KW-0812">Transmembrane</keyword>
<dbReference type="GO" id="GO:0006629">
    <property type="term" value="P:lipid metabolic process"/>
    <property type="evidence" value="ECO:0007669"/>
    <property type="project" value="InterPro"/>
</dbReference>
<evidence type="ECO:0000256" key="1">
    <source>
        <dbReference type="SAM" id="Phobius"/>
    </source>
</evidence>
<dbReference type="SUPFAM" id="SSF51695">
    <property type="entry name" value="PLC-like phosphodiesterases"/>
    <property type="match status" value="1"/>
</dbReference>
<accession>A0A6C0EXN9</accession>
<dbReference type="AlphaFoldDB" id="A0A6C0EXN9"/>
<dbReference type="GO" id="GO:0008081">
    <property type="term" value="F:phosphoric diester hydrolase activity"/>
    <property type="evidence" value="ECO:0007669"/>
    <property type="project" value="InterPro"/>
</dbReference>
<name>A0A6C0EXN9_9ZZZZ</name>
<keyword evidence="1" id="KW-1133">Transmembrane helix</keyword>
<feature type="transmembrane region" description="Helical" evidence="1">
    <location>
        <begin position="12"/>
        <end position="29"/>
    </location>
</feature>
<dbReference type="InterPro" id="IPR017946">
    <property type="entry name" value="PLC-like_Pdiesterase_TIM-brl"/>
</dbReference>
<organism evidence="2">
    <name type="scientific">viral metagenome</name>
    <dbReference type="NCBI Taxonomy" id="1070528"/>
    <lineage>
        <taxon>unclassified sequences</taxon>
        <taxon>metagenomes</taxon>
        <taxon>organismal metagenomes</taxon>
    </lineage>
</organism>
<evidence type="ECO:0000313" key="2">
    <source>
        <dbReference type="EMBL" id="QHT32005.1"/>
    </source>
</evidence>
<sequence length="342" mass="38606">MANTEINQYKSYISIIAIVGIMLVLIFYISRKLDLKKSNCAKIGKNTNLSLLHTDSQQMLSSFFIKTAYNCCCTGNFRNDYVDLCSLINCAGQGVRALDFQIYSLKNKPIISASTVTSTNYKEIYNYLDFYDTMINVKRYFIDDPASSANNTDPLFLIFRLYSTNTTIYDSMADALNSVFGFANPTGNIIYMASSKLILDNETLSNLNKKVIIIVDPTYGDPAKFNSSKLNWYNSLTMGTQTNNVYRENDAIINVSDILAKSTTHLSFLYPDVGLSSSNYDFITTGIFNKISFIGMNFQTNDKWLTTYTTFFNKNAFIDKTITLDNAKSVNAVAYAAYQKYM</sequence>